<evidence type="ECO:0000259" key="5">
    <source>
        <dbReference type="Pfam" id="PF13525"/>
    </source>
</evidence>
<feature type="domain" description="Outer membrane lipoprotein BamD-like" evidence="5">
    <location>
        <begin position="31"/>
        <end position="214"/>
    </location>
</feature>
<dbReference type="InterPro" id="IPR011990">
    <property type="entry name" value="TPR-like_helical_dom_sf"/>
</dbReference>
<dbReference type="InterPro" id="IPR019734">
    <property type="entry name" value="TPR_rpt"/>
</dbReference>
<dbReference type="Gene3D" id="1.25.40.10">
    <property type="entry name" value="Tetratricopeptide repeat domain"/>
    <property type="match status" value="1"/>
</dbReference>
<evidence type="ECO:0000256" key="1">
    <source>
        <dbReference type="ARBA" id="ARBA00022729"/>
    </source>
</evidence>
<dbReference type="SUPFAM" id="SSF48452">
    <property type="entry name" value="TPR-like"/>
    <property type="match status" value="1"/>
</dbReference>
<evidence type="ECO:0000313" key="6">
    <source>
        <dbReference type="EMBL" id="MBM3222662.1"/>
    </source>
</evidence>
<reference evidence="6" key="1">
    <citation type="submission" date="2019-03" db="EMBL/GenBank/DDBJ databases">
        <title>Lake Tanganyika Metagenome-Assembled Genomes (MAGs).</title>
        <authorList>
            <person name="Tran P."/>
        </authorList>
    </citation>
    <scope>NUCLEOTIDE SEQUENCE</scope>
    <source>
        <strain evidence="6">K_DeepCast_65m_m2_066</strain>
    </source>
</reference>
<accession>A0A937VXD4</accession>
<proteinExistence type="inferred from homology"/>
<feature type="chain" id="PRO_5036991818" evidence="4">
    <location>
        <begin position="24"/>
        <end position="256"/>
    </location>
</feature>
<dbReference type="Proteomes" id="UP000712673">
    <property type="component" value="Unassembled WGS sequence"/>
</dbReference>
<organism evidence="6 7">
    <name type="scientific">Tectimicrobiota bacterium</name>
    <dbReference type="NCBI Taxonomy" id="2528274"/>
    <lineage>
        <taxon>Bacteria</taxon>
        <taxon>Pseudomonadati</taxon>
        <taxon>Nitrospinota/Tectimicrobiota group</taxon>
        <taxon>Candidatus Tectimicrobiota</taxon>
    </lineage>
</organism>
<dbReference type="NCBIfam" id="TIGR03302">
    <property type="entry name" value="OM_YfiO"/>
    <property type="match status" value="1"/>
</dbReference>
<dbReference type="EMBL" id="VGLS01000041">
    <property type="protein sequence ID" value="MBM3222662.1"/>
    <property type="molecule type" value="Genomic_DNA"/>
</dbReference>
<dbReference type="InterPro" id="IPR039565">
    <property type="entry name" value="BamD-like"/>
</dbReference>
<feature type="signal peptide" evidence="4">
    <location>
        <begin position="1"/>
        <end position="23"/>
    </location>
</feature>
<gene>
    <name evidence="6" type="primary">bamD</name>
    <name evidence="6" type="ORF">FJZ47_02490</name>
</gene>
<evidence type="ECO:0000256" key="4">
    <source>
        <dbReference type="SAM" id="SignalP"/>
    </source>
</evidence>
<dbReference type="InterPro" id="IPR017689">
    <property type="entry name" value="BamD"/>
</dbReference>
<dbReference type="SMART" id="SM00028">
    <property type="entry name" value="TPR"/>
    <property type="match status" value="4"/>
</dbReference>
<evidence type="ECO:0000256" key="3">
    <source>
        <dbReference type="ARBA" id="ARBA00023237"/>
    </source>
</evidence>
<name>A0A937VXD4_UNCTE</name>
<dbReference type="Pfam" id="PF13525">
    <property type="entry name" value="YfiO"/>
    <property type="match status" value="1"/>
</dbReference>
<dbReference type="AlphaFoldDB" id="A0A937VXD4"/>
<comment type="caution">
    <text evidence="6">The sequence shown here is derived from an EMBL/GenBank/DDBJ whole genome shotgun (WGS) entry which is preliminary data.</text>
</comment>
<protein>
    <submittedName>
        <fullName evidence="6">Outer membrane protein assembly factor BamD</fullName>
    </submittedName>
</protein>
<keyword evidence="1 4" id="KW-0732">Signal</keyword>
<dbReference type="PANTHER" id="PTHR37423:SF6">
    <property type="entry name" value="CELL DIVISION COORDINATOR CPOB"/>
    <property type="match status" value="1"/>
</dbReference>
<dbReference type="HAMAP" id="MF_00922">
    <property type="entry name" value="OM_assembly_BamD"/>
    <property type="match status" value="1"/>
</dbReference>
<evidence type="ECO:0000256" key="2">
    <source>
        <dbReference type="ARBA" id="ARBA00023136"/>
    </source>
</evidence>
<evidence type="ECO:0000313" key="7">
    <source>
        <dbReference type="Proteomes" id="UP000712673"/>
    </source>
</evidence>
<keyword evidence="2" id="KW-0472">Membrane</keyword>
<dbReference type="PANTHER" id="PTHR37423">
    <property type="entry name" value="SOLUBLE LYTIC MUREIN TRANSGLYCOSYLASE-RELATED"/>
    <property type="match status" value="1"/>
</dbReference>
<keyword evidence="3" id="KW-0998">Cell outer membrane</keyword>
<sequence>MRRLYRVPLFLLMACGLCLPACASKQEVPKTPEDFLRLGDAELGQKRETRARKLFEQLLEQYPDSDLKAQAQFNIAETLYREGNYLEAHFEYRKFLEQYPLHPLASRAQFQLGMCSRQRIHTFDRTQVQTREALAAFRLFRSKYPQDPLIDQAEEHTTALRQRLAEHEFAVARFYYRKKAYHAAIGRFLNLIQVYPDVPEIDEAFFLLADSYREEENYRKAQGVLQLLVERFPSSKYIAQARTQLRDLPQTGITLQ</sequence>